<feature type="coiled-coil region" evidence="4">
    <location>
        <begin position="85"/>
        <end position="151"/>
    </location>
</feature>
<gene>
    <name evidence="6" type="primary">LOC113791024</name>
</gene>
<evidence type="ECO:0000313" key="5">
    <source>
        <dbReference type="Proteomes" id="UP000515146"/>
    </source>
</evidence>
<dbReference type="RefSeq" id="XP_027196542.1">
    <property type="nucleotide sequence ID" value="XM_027340741.1"/>
</dbReference>
<keyword evidence="4" id="KW-0175">Coiled coil</keyword>
<keyword evidence="3" id="KW-0472">Membrane</keyword>
<dbReference type="GO" id="GO:0016020">
    <property type="term" value="C:membrane"/>
    <property type="evidence" value="ECO:0007669"/>
    <property type="project" value="UniProtKB-SubCell"/>
</dbReference>
<evidence type="ECO:0000256" key="3">
    <source>
        <dbReference type="ARBA" id="ARBA00023136"/>
    </source>
</evidence>
<name>A0A6P6XSX5_DERPT</name>
<proteinExistence type="predicted"/>
<dbReference type="Proteomes" id="UP000515146">
    <property type="component" value="Unplaced"/>
</dbReference>
<dbReference type="InParanoid" id="A0A6P6XSX5"/>
<dbReference type="PANTHER" id="PTHR28664">
    <property type="entry name" value="TIGHT JUNCTION-ASSOCIATED PROTEIN 1"/>
    <property type="match status" value="1"/>
</dbReference>
<dbReference type="GeneID" id="113791024"/>
<evidence type="ECO:0000256" key="1">
    <source>
        <dbReference type="ARBA" id="ARBA00004170"/>
    </source>
</evidence>
<dbReference type="PANTHER" id="PTHR28664:SF4">
    <property type="entry name" value="TIGHT JUNCTION-ASSOCIATED PROTEIN 1"/>
    <property type="match status" value="1"/>
</dbReference>
<accession>A0A6P6XSX5</accession>
<dbReference type="KEGG" id="dpte:113791024"/>
<evidence type="ECO:0000313" key="6">
    <source>
        <dbReference type="RefSeq" id="XP_027196542.1"/>
    </source>
</evidence>
<sequence length="324" mass="37850">MMMSRNSSRNHLDNQCQECGCHCDSCMNNNSIHLHQEIESLKEKLKEREQQIVSMEGQIISHAKQFPKGEMQALRDNLYHWHDKYDRLLENYRRLQKVNQSLEDKLLRVADRFETERIGLNQNVDQLNIRLDEANASLSLMKQQNEQYRNDYDLAIRIIQSTPTTMINIGSFPEDFQSRYHKHLDEKQNKHDRMLNNENNMRINHRVPIPTFPPTAILYSLNDEKSFINDKEKLSMKSDEQTAAAIRLTQLLTKQQNICSNCKTNIDMNINQPDLIRPSKIISNDSFIMEMSSKNLSPSTTTMMMTSKSSSSLMNNDNNHTIII</sequence>
<dbReference type="InterPro" id="IPR043441">
    <property type="entry name" value="Tjap1/BEGAIN"/>
</dbReference>
<keyword evidence="2" id="KW-0597">Phosphoprotein</keyword>
<comment type="subcellular location">
    <subcellularLocation>
        <location evidence="1">Membrane</location>
        <topology evidence="1">Peripheral membrane protein</topology>
    </subcellularLocation>
</comment>
<evidence type="ECO:0000256" key="4">
    <source>
        <dbReference type="SAM" id="Coils"/>
    </source>
</evidence>
<protein>
    <submittedName>
        <fullName evidence="6">Protein PFC0760c-like</fullName>
    </submittedName>
</protein>
<dbReference type="OrthoDB" id="10068192at2759"/>
<evidence type="ECO:0000256" key="2">
    <source>
        <dbReference type="ARBA" id="ARBA00022553"/>
    </source>
</evidence>
<dbReference type="OMA" id="NDCNIAI"/>
<feature type="coiled-coil region" evidence="4">
    <location>
        <begin position="31"/>
        <end position="58"/>
    </location>
</feature>
<dbReference type="AlphaFoldDB" id="A0A6P6XSX5"/>
<reference evidence="6" key="1">
    <citation type="submission" date="2025-08" db="UniProtKB">
        <authorList>
            <consortium name="RefSeq"/>
        </authorList>
    </citation>
    <scope>IDENTIFICATION</scope>
    <source>
        <strain evidence="6">Airmid</strain>
    </source>
</reference>
<organism evidence="5 6">
    <name type="scientific">Dermatophagoides pteronyssinus</name>
    <name type="common">European house dust mite</name>
    <dbReference type="NCBI Taxonomy" id="6956"/>
    <lineage>
        <taxon>Eukaryota</taxon>
        <taxon>Metazoa</taxon>
        <taxon>Ecdysozoa</taxon>
        <taxon>Arthropoda</taxon>
        <taxon>Chelicerata</taxon>
        <taxon>Arachnida</taxon>
        <taxon>Acari</taxon>
        <taxon>Acariformes</taxon>
        <taxon>Sarcoptiformes</taxon>
        <taxon>Astigmata</taxon>
        <taxon>Psoroptidia</taxon>
        <taxon>Analgoidea</taxon>
        <taxon>Pyroglyphidae</taxon>
        <taxon>Dermatophagoidinae</taxon>
        <taxon>Dermatophagoides</taxon>
    </lineage>
</organism>
<keyword evidence="5" id="KW-1185">Reference proteome</keyword>